<proteinExistence type="predicted"/>
<dbReference type="AlphaFoldDB" id="A0A445GYH1"/>
<keyword evidence="2" id="KW-1185">Reference proteome</keyword>
<evidence type="ECO:0000313" key="1">
    <source>
        <dbReference type="EMBL" id="RZB66318.1"/>
    </source>
</evidence>
<protein>
    <submittedName>
        <fullName evidence="1">Homeobox-leucine zipper protein ATHB-14 isoform C</fullName>
    </submittedName>
</protein>
<feature type="non-terminal residue" evidence="1">
    <location>
        <position position="1"/>
    </location>
</feature>
<dbReference type="GO" id="GO:0003677">
    <property type="term" value="F:DNA binding"/>
    <property type="evidence" value="ECO:0007669"/>
    <property type="project" value="UniProtKB-KW"/>
</dbReference>
<name>A0A445GYH1_GLYSO</name>
<reference evidence="1 2" key="1">
    <citation type="submission" date="2018-09" db="EMBL/GenBank/DDBJ databases">
        <title>A high-quality reference genome of wild soybean provides a powerful tool to mine soybean genomes.</title>
        <authorList>
            <person name="Xie M."/>
            <person name="Chung C.Y.L."/>
            <person name="Li M.-W."/>
            <person name="Wong F.-L."/>
            <person name="Chan T.-F."/>
            <person name="Lam H.-M."/>
        </authorList>
    </citation>
    <scope>NUCLEOTIDE SEQUENCE [LARGE SCALE GENOMIC DNA]</scope>
    <source>
        <strain evidence="2">cv. W05</strain>
        <tissue evidence="1">Hypocotyl of etiolated seedlings</tissue>
    </source>
</reference>
<organism evidence="1 2">
    <name type="scientific">Glycine soja</name>
    <name type="common">Wild soybean</name>
    <dbReference type="NCBI Taxonomy" id="3848"/>
    <lineage>
        <taxon>Eukaryota</taxon>
        <taxon>Viridiplantae</taxon>
        <taxon>Streptophyta</taxon>
        <taxon>Embryophyta</taxon>
        <taxon>Tracheophyta</taxon>
        <taxon>Spermatophyta</taxon>
        <taxon>Magnoliopsida</taxon>
        <taxon>eudicotyledons</taxon>
        <taxon>Gunneridae</taxon>
        <taxon>Pentapetalae</taxon>
        <taxon>rosids</taxon>
        <taxon>fabids</taxon>
        <taxon>Fabales</taxon>
        <taxon>Fabaceae</taxon>
        <taxon>Papilionoideae</taxon>
        <taxon>50 kb inversion clade</taxon>
        <taxon>NPAAA clade</taxon>
        <taxon>indigoferoid/millettioid clade</taxon>
        <taxon>Phaseoleae</taxon>
        <taxon>Glycine</taxon>
        <taxon>Glycine subgen. Soja</taxon>
    </lineage>
</organism>
<keyword evidence="1" id="KW-0238">DNA-binding</keyword>
<dbReference type="EMBL" id="QZWG01000015">
    <property type="protein sequence ID" value="RZB66318.1"/>
    <property type="molecule type" value="Genomic_DNA"/>
</dbReference>
<keyword evidence="1" id="KW-0371">Homeobox</keyword>
<dbReference type="Proteomes" id="UP000289340">
    <property type="component" value="Chromosome 15"/>
</dbReference>
<accession>A0A445GYH1</accession>
<sequence>ALRHARQIVQESSGDVHYGGGRQPIVLRTFSQRLRKRFGDKLRRFGQAMKLNRTFLKRRVSS</sequence>
<evidence type="ECO:0000313" key="2">
    <source>
        <dbReference type="Proteomes" id="UP000289340"/>
    </source>
</evidence>
<gene>
    <name evidence="1" type="ORF">D0Y65_042098</name>
</gene>
<comment type="caution">
    <text evidence="1">The sequence shown here is derived from an EMBL/GenBank/DDBJ whole genome shotgun (WGS) entry which is preliminary data.</text>
</comment>